<protein>
    <recommendedName>
        <fullName evidence="4">Phospholipid/glycerol acyltransferase domain-containing protein</fullName>
    </recommendedName>
</protein>
<dbReference type="PANTHER" id="PTHR10434:SF11">
    <property type="entry name" value="1-ACYL-SN-GLYCEROL-3-PHOSPHATE ACYLTRANSFERASE"/>
    <property type="match status" value="1"/>
</dbReference>
<reference evidence="5 6" key="1">
    <citation type="submission" date="2011-02" db="EMBL/GenBank/DDBJ databases">
        <title>The Genome Sequence of Sphaeroforma arctica JP610.</title>
        <authorList>
            <consortium name="The Broad Institute Genome Sequencing Platform"/>
            <person name="Russ C."/>
            <person name="Cuomo C."/>
            <person name="Young S.K."/>
            <person name="Zeng Q."/>
            <person name="Gargeya S."/>
            <person name="Alvarado L."/>
            <person name="Berlin A."/>
            <person name="Chapman S.B."/>
            <person name="Chen Z."/>
            <person name="Freedman E."/>
            <person name="Gellesch M."/>
            <person name="Goldberg J."/>
            <person name="Griggs A."/>
            <person name="Gujja S."/>
            <person name="Heilman E."/>
            <person name="Heiman D."/>
            <person name="Howarth C."/>
            <person name="Mehta T."/>
            <person name="Neiman D."/>
            <person name="Pearson M."/>
            <person name="Roberts A."/>
            <person name="Saif S."/>
            <person name="Shea T."/>
            <person name="Shenoy N."/>
            <person name="Sisk P."/>
            <person name="Stolte C."/>
            <person name="Sykes S."/>
            <person name="White J."/>
            <person name="Yandava C."/>
            <person name="Burger G."/>
            <person name="Gray M.W."/>
            <person name="Holland P.W.H."/>
            <person name="King N."/>
            <person name="Lang F.B.F."/>
            <person name="Roger A.J."/>
            <person name="Ruiz-Trillo I."/>
            <person name="Haas B."/>
            <person name="Nusbaum C."/>
            <person name="Birren B."/>
        </authorList>
    </citation>
    <scope>NUCLEOTIDE SEQUENCE [LARGE SCALE GENOMIC DNA]</scope>
    <source>
        <strain evidence="5 6">JP610</strain>
    </source>
</reference>
<sequence>MVDKEDTSGAFVPKDVDTEPFKKRLTQVETDLKGIESLDTRYARNVARREVWRDNELLLMDLEEAGVIEEGKMESEWQKKNLEIRRQLTIEPLSLEMNGPNKAFMFARALGMFIWCFGGLWILFLCSPLRWLHPALRRFGVPNDYLPIDLLVTVVANGLVRCSGAVPTVQGLETREYPPPQPYLTMFAHPSNLDPMVLLRTSPVIHKGVGKQSLFMIPVIGWAFRFAMGSIPLDRGSRKRAVAQLDRLKASMQRWRRCLTIAPEGTRQPQGQLQPFKKGAFHLQHDLGCPVAPVVHFGPFELWPRNRMMNAPGHVTIRYMPLVYPDKGADHNQVRRQVRRLMLEESCKDVPKDAGTTLTDSETRSVHFSIALTVVLGLIELWITYVVTSIAFGSWSLLSLCMFVSSCFVALEFAVYFGLNLPTSGQIVDKLTGHDAAATILMK</sequence>
<dbReference type="SUPFAM" id="SSF69593">
    <property type="entry name" value="Glycerol-3-phosphate (1)-acyltransferase"/>
    <property type="match status" value="1"/>
</dbReference>
<evidence type="ECO:0000313" key="5">
    <source>
        <dbReference type="EMBL" id="KNC85861.1"/>
    </source>
</evidence>
<dbReference type="GO" id="GO:0006654">
    <property type="term" value="P:phosphatidic acid biosynthetic process"/>
    <property type="evidence" value="ECO:0007669"/>
    <property type="project" value="TreeGrafter"/>
</dbReference>
<dbReference type="GO" id="GO:0005783">
    <property type="term" value="C:endoplasmic reticulum"/>
    <property type="evidence" value="ECO:0007669"/>
    <property type="project" value="TreeGrafter"/>
</dbReference>
<evidence type="ECO:0000256" key="3">
    <source>
        <dbReference type="SAM" id="Phobius"/>
    </source>
</evidence>
<keyword evidence="6" id="KW-1185">Reference proteome</keyword>
<organism evidence="5 6">
    <name type="scientific">Sphaeroforma arctica JP610</name>
    <dbReference type="NCBI Taxonomy" id="667725"/>
    <lineage>
        <taxon>Eukaryota</taxon>
        <taxon>Ichthyosporea</taxon>
        <taxon>Ichthyophonida</taxon>
        <taxon>Sphaeroforma</taxon>
    </lineage>
</organism>
<evidence type="ECO:0000259" key="4">
    <source>
        <dbReference type="SMART" id="SM00563"/>
    </source>
</evidence>
<dbReference type="SMART" id="SM00563">
    <property type="entry name" value="PlsC"/>
    <property type="match status" value="1"/>
</dbReference>
<dbReference type="OrthoDB" id="417078at2759"/>
<feature type="transmembrane region" description="Helical" evidence="3">
    <location>
        <begin position="105"/>
        <end position="129"/>
    </location>
</feature>
<keyword evidence="1" id="KW-0808">Transferase</keyword>
<proteinExistence type="predicted"/>
<dbReference type="Proteomes" id="UP000054560">
    <property type="component" value="Unassembled WGS sequence"/>
</dbReference>
<dbReference type="InterPro" id="IPR002123">
    <property type="entry name" value="Plipid/glycerol_acylTrfase"/>
</dbReference>
<dbReference type="eggNOG" id="KOG2848">
    <property type="taxonomic scope" value="Eukaryota"/>
</dbReference>
<dbReference type="CDD" id="cd07989">
    <property type="entry name" value="LPLAT_AGPAT-like"/>
    <property type="match status" value="1"/>
</dbReference>
<evidence type="ECO:0000256" key="2">
    <source>
        <dbReference type="ARBA" id="ARBA00023315"/>
    </source>
</evidence>
<feature type="transmembrane region" description="Helical" evidence="3">
    <location>
        <begin position="397"/>
        <end position="419"/>
    </location>
</feature>
<evidence type="ECO:0000313" key="6">
    <source>
        <dbReference type="Proteomes" id="UP000054560"/>
    </source>
</evidence>
<keyword evidence="2" id="KW-0012">Acyltransferase</keyword>
<dbReference type="RefSeq" id="XP_014159763.1">
    <property type="nucleotide sequence ID" value="XM_014304288.1"/>
</dbReference>
<keyword evidence="3" id="KW-0472">Membrane</keyword>
<keyword evidence="3" id="KW-1133">Transmembrane helix</keyword>
<feature type="transmembrane region" description="Helical" evidence="3">
    <location>
        <begin position="368"/>
        <end position="391"/>
    </location>
</feature>
<keyword evidence="3" id="KW-0812">Transmembrane</keyword>
<dbReference type="STRING" id="667725.A0A0L0GAF0"/>
<name>A0A0L0GAF0_9EUKA</name>
<feature type="domain" description="Phospholipid/glycerol acyltransferase" evidence="4">
    <location>
        <begin position="183"/>
        <end position="299"/>
    </location>
</feature>
<dbReference type="Pfam" id="PF01553">
    <property type="entry name" value="Acyltransferase"/>
    <property type="match status" value="1"/>
</dbReference>
<accession>A0A0L0GAF0</accession>
<dbReference type="PANTHER" id="PTHR10434">
    <property type="entry name" value="1-ACYL-SN-GLYCEROL-3-PHOSPHATE ACYLTRANSFERASE"/>
    <property type="match status" value="1"/>
</dbReference>
<gene>
    <name evidence="5" type="ORF">SARC_01970</name>
</gene>
<dbReference type="EMBL" id="KQ241680">
    <property type="protein sequence ID" value="KNC85861.1"/>
    <property type="molecule type" value="Genomic_DNA"/>
</dbReference>
<dbReference type="GeneID" id="25902474"/>
<evidence type="ECO:0000256" key="1">
    <source>
        <dbReference type="ARBA" id="ARBA00022679"/>
    </source>
</evidence>
<dbReference type="GO" id="GO:0003841">
    <property type="term" value="F:1-acylglycerol-3-phosphate O-acyltransferase activity"/>
    <property type="evidence" value="ECO:0007669"/>
    <property type="project" value="TreeGrafter"/>
</dbReference>
<dbReference type="AlphaFoldDB" id="A0A0L0GAF0"/>